<reference evidence="1 2" key="1">
    <citation type="submission" date="2016-01" db="EMBL/GenBank/DDBJ databases">
        <authorList>
            <person name="Oliw E.H."/>
        </authorList>
    </citation>
    <scope>NUCLEOTIDE SEQUENCE [LARGE SCALE GENOMIC DNA]</scope>
    <source>
        <strain evidence="1 2">Kerr 14</strain>
    </source>
</reference>
<organism evidence="1 2">
    <name type="scientific">Agrobacterium tumefaciens str. Kerr 14</name>
    <dbReference type="NCBI Taxonomy" id="1183424"/>
    <lineage>
        <taxon>Bacteria</taxon>
        <taxon>Pseudomonadati</taxon>
        <taxon>Pseudomonadota</taxon>
        <taxon>Alphaproteobacteria</taxon>
        <taxon>Hyphomicrobiales</taxon>
        <taxon>Rhizobiaceae</taxon>
        <taxon>Rhizobium/Agrobacterium group</taxon>
        <taxon>Agrobacterium</taxon>
        <taxon>Agrobacterium tumefaciens complex</taxon>
    </lineage>
</organism>
<proteinExistence type="predicted"/>
<sequence>MDWNPPSHQNALRFKPVRKAGCGFIADEDETASFTLGVSIAVGWTPPNRKPLSLN</sequence>
<evidence type="ECO:0000313" key="1">
    <source>
        <dbReference type="EMBL" id="CUX47893.1"/>
    </source>
</evidence>
<evidence type="ECO:0000313" key="2">
    <source>
        <dbReference type="Proteomes" id="UP000191897"/>
    </source>
</evidence>
<dbReference type="AlphaFoldDB" id="A0A1S7R7G6"/>
<accession>A0A1S7R7G6</accession>
<dbReference type="EMBL" id="FBWC01000022">
    <property type="protein sequence ID" value="CUX47893.1"/>
    <property type="molecule type" value="Genomic_DNA"/>
</dbReference>
<gene>
    <name evidence="1" type="ORF">AGR4C_Lc120054</name>
</gene>
<name>A0A1S7R7G6_AGRTU</name>
<dbReference type="Proteomes" id="UP000191897">
    <property type="component" value="Unassembled WGS sequence"/>
</dbReference>
<protein>
    <submittedName>
        <fullName evidence="1">Uncharacterized protein</fullName>
    </submittedName>
</protein>